<reference evidence="2" key="1">
    <citation type="journal article" date="2019" name="Int. J. Syst. Evol. Microbiol.">
        <title>The Global Catalogue of Microorganisms (GCM) 10K type strain sequencing project: providing services to taxonomists for standard genome sequencing and annotation.</title>
        <authorList>
            <consortium name="The Broad Institute Genomics Platform"/>
            <consortium name="The Broad Institute Genome Sequencing Center for Infectious Disease"/>
            <person name="Wu L."/>
            <person name="Ma J."/>
        </authorList>
    </citation>
    <scope>NUCLEOTIDE SEQUENCE [LARGE SCALE GENOMIC DNA]</scope>
    <source>
        <strain evidence="2">JCM 4087</strain>
    </source>
</reference>
<evidence type="ECO:0008006" key="3">
    <source>
        <dbReference type="Google" id="ProtNLM"/>
    </source>
</evidence>
<evidence type="ECO:0000313" key="1">
    <source>
        <dbReference type="EMBL" id="MFC5864895.1"/>
    </source>
</evidence>
<evidence type="ECO:0000313" key="2">
    <source>
        <dbReference type="Proteomes" id="UP001596091"/>
    </source>
</evidence>
<organism evidence="1 2">
    <name type="scientific">Acidicapsa dinghuensis</name>
    <dbReference type="NCBI Taxonomy" id="2218256"/>
    <lineage>
        <taxon>Bacteria</taxon>
        <taxon>Pseudomonadati</taxon>
        <taxon>Acidobacteriota</taxon>
        <taxon>Terriglobia</taxon>
        <taxon>Terriglobales</taxon>
        <taxon>Acidobacteriaceae</taxon>
        <taxon>Acidicapsa</taxon>
    </lineage>
</organism>
<dbReference type="Proteomes" id="UP001596091">
    <property type="component" value="Unassembled WGS sequence"/>
</dbReference>
<dbReference type="Gene3D" id="3.40.50.300">
    <property type="entry name" value="P-loop containing nucleotide triphosphate hydrolases"/>
    <property type="match status" value="1"/>
</dbReference>
<dbReference type="EMBL" id="JBHSPH010000010">
    <property type="protein sequence ID" value="MFC5864895.1"/>
    <property type="molecule type" value="Genomic_DNA"/>
</dbReference>
<gene>
    <name evidence="1" type="ORF">ACFPT7_21485</name>
</gene>
<dbReference type="InterPro" id="IPR027417">
    <property type="entry name" value="P-loop_NTPase"/>
</dbReference>
<name>A0ABW1ENK9_9BACT</name>
<protein>
    <recommendedName>
        <fullName evidence="3">Molybdopterin-guanine dinucleotide biosynthesis protein B</fullName>
    </recommendedName>
</protein>
<accession>A0ABW1ENK9</accession>
<sequence length="188" mass="19989">MAVLCIAGSGSGAGKTAVGCELIRAMPELRWLAVKITAHEHSGFEGITEETDAGSAKDTGRYRAAGAVRAFLVTTKSDAPAFIERVRARAPECDAVLIETGKLNAAEIAEAGEENLTLAVLTADVSKWKSETHMRAGNADALVLTNGMTQGSLPDELRWMVAFALPKGEWQSAALVDFARKRLKPAHL</sequence>
<comment type="caution">
    <text evidence="1">The sequence shown here is derived from an EMBL/GenBank/DDBJ whole genome shotgun (WGS) entry which is preliminary data.</text>
</comment>
<dbReference type="RefSeq" id="WP_263332353.1">
    <property type="nucleotide sequence ID" value="NZ_JAGSYH010000001.1"/>
</dbReference>
<proteinExistence type="predicted"/>
<keyword evidence="2" id="KW-1185">Reference proteome</keyword>
<dbReference type="SUPFAM" id="SSF52540">
    <property type="entry name" value="P-loop containing nucleoside triphosphate hydrolases"/>
    <property type="match status" value="1"/>
</dbReference>